<evidence type="ECO:0000313" key="2">
    <source>
        <dbReference type="Proteomes" id="UP001604336"/>
    </source>
</evidence>
<keyword evidence="2" id="KW-1185">Reference proteome</keyword>
<protein>
    <submittedName>
        <fullName evidence="1">Uncharacterized protein</fullName>
    </submittedName>
</protein>
<dbReference type="AlphaFoldDB" id="A0ABD1PEU3"/>
<accession>A0ABD1PEU3</accession>
<sequence>MKMSSAALAAEKAKAIRKAIIPTGNNMNTIGGGGSGGKIGGKTSSDVVRMARTTNHHPLKHLITIFTYQTLSYLIPYTPTTRKLCDQYVFNTRTYKTTVFGRTKY</sequence>
<dbReference type="Proteomes" id="UP001604336">
    <property type="component" value="Unassembled WGS sequence"/>
</dbReference>
<name>A0ABD1PEU3_9LAMI</name>
<organism evidence="1 2">
    <name type="scientific">Abeliophyllum distichum</name>
    <dbReference type="NCBI Taxonomy" id="126358"/>
    <lineage>
        <taxon>Eukaryota</taxon>
        <taxon>Viridiplantae</taxon>
        <taxon>Streptophyta</taxon>
        <taxon>Embryophyta</taxon>
        <taxon>Tracheophyta</taxon>
        <taxon>Spermatophyta</taxon>
        <taxon>Magnoliopsida</taxon>
        <taxon>eudicotyledons</taxon>
        <taxon>Gunneridae</taxon>
        <taxon>Pentapetalae</taxon>
        <taxon>asterids</taxon>
        <taxon>lamiids</taxon>
        <taxon>Lamiales</taxon>
        <taxon>Oleaceae</taxon>
        <taxon>Forsythieae</taxon>
        <taxon>Abeliophyllum</taxon>
    </lineage>
</organism>
<comment type="caution">
    <text evidence="1">The sequence shown here is derived from an EMBL/GenBank/DDBJ whole genome shotgun (WGS) entry which is preliminary data.</text>
</comment>
<gene>
    <name evidence="1" type="ORF">Adt_44546</name>
</gene>
<proteinExistence type="predicted"/>
<evidence type="ECO:0000313" key="1">
    <source>
        <dbReference type="EMBL" id="KAL2461126.1"/>
    </source>
</evidence>
<dbReference type="EMBL" id="JBFOLK010000014">
    <property type="protein sequence ID" value="KAL2461126.1"/>
    <property type="molecule type" value="Genomic_DNA"/>
</dbReference>
<reference evidence="2" key="1">
    <citation type="submission" date="2024-07" db="EMBL/GenBank/DDBJ databases">
        <title>Two chromosome-level genome assemblies of Korean endemic species Abeliophyllum distichum and Forsythia ovata (Oleaceae).</title>
        <authorList>
            <person name="Jang H."/>
        </authorList>
    </citation>
    <scope>NUCLEOTIDE SEQUENCE [LARGE SCALE GENOMIC DNA]</scope>
</reference>